<dbReference type="Proteomes" id="UP000022645">
    <property type="component" value="Unassembled WGS sequence"/>
</dbReference>
<dbReference type="EMBL" id="JALU01000021">
    <property type="protein sequence ID" value="EUC51979.1"/>
    <property type="molecule type" value="Genomic_DNA"/>
</dbReference>
<name>X8IS13_9FIRM</name>
<sequence length="38" mass="4551">MTLSVAQQCKKCTFYDDARTISEEIMMQKIREITVEFY</sequence>
<reference evidence="1 2" key="1">
    <citation type="submission" date="2014-01" db="EMBL/GenBank/DDBJ databases">
        <authorList>
            <person name="Durkin A.S."/>
            <person name="McCorrison J."/>
            <person name="Torralba M."/>
            <person name="Gillis M."/>
            <person name="Haft D.H."/>
            <person name="Methe B."/>
            <person name="Sutton G."/>
            <person name="Nelson K.E."/>
        </authorList>
    </citation>
    <scope>NUCLEOTIDE SEQUENCE [LARGE SCALE GENOMIC DNA]</scope>
    <source>
        <strain evidence="1 2">ATCC 33093</strain>
    </source>
</reference>
<protein>
    <submittedName>
        <fullName evidence="1">Uncharacterized protein</fullName>
    </submittedName>
</protein>
<evidence type="ECO:0000313" key="2">
    <source>
        <dbReference type="Proteomes" id="UP000022645"/>
    </source>
</evidence>
<gene>
    <name evidence="1" type="ORF">HMPREF0581_0420</name>
</gene>
<dbReference type="AlphaFoldDB" id="X8IS13"/>
<organism evidence="1 2">
    <name type="scientific">Mogibacterium timidum ATCC 33093</name>
    <dbReference type="NCBI Taxonomy" id="1401079"/>
    <lineage>
        <taxon>Bacteria</taxon>
        <taxon>Bacillati</taxon>
        <taxon>Bacillota</taxon>
        <taxon>Clostridia</taxon>
        <taxon>Peptostreptococcales</taxon>
        <taxon>Anaerovoracaceae</taxon>
        <taxon>Mogibacterium</taxon>
    </lineage>
</organism>
<accession>X8IS13</accession>
<comment type="caution">
    <text evidence="1">The sequence shown here is derived from an EMBL/GenBank/DDBJ whole genome shotgun (WGS) entry which is preliminary data.</text>
</comment>
<proteinExistence type="predicted"/>
<evidence type="ECO:0000313" key="1">
    <source>
        <dbReference type="EMBL" id="EUC51979.1"/>
    </source>
</evidence>